<sequence>MSPFTKHLLHAYKGYANFVLVFTRADYTGGVVKRRNQSNGKGVLAVVTGIQDDDIVNALVRMAHRASHQLTAATSAFLRQDPAAARLVISMDGQLNDDELRIDQLALRDAVAGTGYEQRWQDIATLLKVTDELERLGDYAVAIAVITTTNFAHRGHPTNNQADVWLTAMLNQVGKMLGMAVHAYARRDAGVAQEVALSDREVDRLYVRIRALLGPITPGEPALAVARLLSQSGDRSVNIAEWVVYRATGTLVALHHEHNGQLLDE</sequence>
<dbReference type="PANTHER" id="PTHR42930">
    <property type="entry name" value="PHOSPHATE-SPECIFIC TRANSPORT SYSTEM ACCESSORY PROTEIN PHOU"/>
    <property type="match status" value="1"/>
</dbReference>
<evidence type="ECO:0000259" key="1">
    <source>
        <dbReference type="Pfam" id="PF01895"/>
    </source>
</evidence>
<dbReference type="InterPro" id="IPR026022">
    <property type="entry name" value="PhoU_dom"/>
</dbReference>
<feature type="domain" description="PhoU" evidence="1">
    <location>
        <begin position="59"/>
        <end position="144"/>
    </location>
</feature>
<dbReference type="PANTHER" id="PTHR42930:SF3">
    <property type="entry name" value="PHOSPHATE-SPECIFIC TRANSPORT SYSTEM ACCESSORY PROTEIN PHOU"/>
    <property type="match status" value="1"/>
</dbReference>
<proteinExistence type="predicted"/>
<comment type="caution">
    <text evidence="2">The sequence shown here is derived from an EMBL/GenBank/DDBJ whole genome shotgun (WGS) entry which is preliminary data.</text>
</comment>
<dbReference type="InterPro" id="IPR038078">
    <property type="entry name" value="PhoU-like_sf"/>
</dbReference>
<dbReference type="GO" id="GO:0030643">
    <property type="term" value="P:intracellular phosphate ion homeostasis"/>
    <property type="evidence" value="ECO:0007669"/>
    <property type="project" value="InterPro"/>
</dbReference>
<reference evidence="2 3" key="1">
    <citation type="journal article" date="2015" name="Genome Announc.">
        <title>Expanding the biotechnology potential of lactobacilli through comparative genomics of 213 strains and associated genera.</title>
        <authorList>
            <person name="Sun Z."/>
            <person name="Harris H.M."/>
            <person name="McCann A."/>
            <person name="Guo C."/>
            <person name="Argimon S."/>
            <person name="Zhang W."/>
            <person name="Yang X."/>
            <person name="Jeffery I.B."/>
            <person name="Cooney J.C."/>
            <person name="Kagawa T.F."/>
            <person name="Liu W."/>
            <person name="Song Y."/>
            <person name="Salvetti E."/>
            <person name="Wrobel A."/>
            <person name="Rasinkangas P."/>
            <person name="Parkhill J."/>
            <person name="Rea M.C."/>
            <person name="O'Sullivan O."/>
            <person name="Ritari J."/>
            <person name="Douillard F.P."/>
            <person name="Paul Ross R."/>
            <person name="Yang R."/>
            <person name="Briner A.E."/>
            <person name="Felis G.E."/>
            <person name="de Vos W.M."/>
            <person name="Barrangou R."/>
            <person name="Klaenhammer T.R."/>
            <person name="Caufield P.W."/>
            <person name="Cui Y."/>
            <person name="Zhang H."/>
            <person name="O'Toole P.W."/>
        </authorList>
    </citation>
    <scope>NUCLEOTIDE SEQUENCE [LARGE SCALE GENOMIC DNA]</scope>
    <source>
        <strain evidence="2 3">DSM 15945</strain>
    </source>
</reference>
<dbReference type="STRING" id="1423783.FC50_GL001485"/>
<dbReference type="PATRIC" id="fig|1423783.4.peg.1527"/>
<dbReference type="Gene3D" id="1.20.58.220">
    <property type="entry name" value="Phosphate transport system protein phou homolog 2, domain 2"/>
    <property type="match status" value="1"/>
</dbReference>
<dbReference type="GO" id="GO:0045936">
    <property type="term" value="P:negative regulation of phosphate metabolic process"/>
    <property type="evidence" value="ECO:0007669"/>
    <property type="project" value="InterPro"/>
</dbReference>
<dbReference type="AlphaFoldDB" id="A0A0R1TXT5"/>
<name>A0A0R1TXT5_9LACO</name>
<evidence type="ECO:0000313" key="2">
    <source>
        <dbReference type="EMBL" id="KRL86073.1"/>
    </source>
</evidence>
<organism evidence="2 3">
    <name type="scientific">Lacticaseibacillus pantheris DSM 15945 = JCM 12539 = NBRC 106106</name>
    <dbReference type="NCBI Taxonomy" id="1423783"/>
    <lineage>
        <taxon>Bacteria</taxon>
        <taxon>Bacillati</taxon>
        <taxon>Bacillota</taxon>
        <taxon>Bacilli</taxon>
        <taxon>Lactobacillales</taxon>
        <taxon>Lactobacillaceae</taxon>
        <taxon>Lacticaseibacillus</taxon>
    </lineage>
</organism>
<accession>A0A0R1TXT5</accession>
<dbReference type="SUPFAM" id="SSF109755">
    <property type="entry name" value="PhoU-like"/>
    <property type="match status" value="1"/>
</dbReference>
<gene>
    <name evidence="2" type="ORF">FC50_GL001485</name>
</gene>
<dbReference type="InterPro" id="IPR028366">
    <property type="entry name" value="PhoU"/>
</dbReference>
<protein>
    <recommendedName>
        <fullName evidence="1">PhoU domain-containing protein</fullName>
    </recommendedName>
</protein>
<dbReference type="Proteomes" id="UP000051922">
    <property type="component" value="Unassembled WGS sequence"/>
</dbReference>
<feature type="domain" description="PhoU" evidence="1">
    <location>
        <begin position="167"/>
        <end position="243"/>
    </location>
</feature>
<evidence type="ECO:0000313" key="3">
    <source>
        <dbReference type="Proteomes" id="UP000051922"/>
    </source>
</evidence>
<dbReference type="EMBL" id="AZFJ01000049">
    <property type="protein sequence ID" value="KRL86073.1"/>
    <property type="molecule type" value="Genomic_DNA"/>
</dbReference>
<keyword evidence="3" id="KW-1185">Reference proteome</keyword>
<dbReference type="Pfam" id="PF01895">
    <property type="entry name" value="PhoU"/>
    <property type="match status" value="2"/>
</dbReference>